<evidence type="ECO:0000313" key="1">
    <source>
        <dbReference type="EMBL" id="WHZ59833.1"/>
    </source>
</evidence>
<dbReference type="EMBL" id="CP126116">
    <property type="protein sequence ID" value="WHZ59833.1"/>
    <property type="molecule type" value="Genomic_DNA"/>
</dbReference>
<keyword evidence="1" id="KW-0969">Cilium</keyword>
<sequence length="301" mass="31428">MLRSMYSGVSGMKNFQTKLDVIGNNIANVNTYGFKKGRVTYKDLINQQIASASAATDAASGMNAKQVGLGSALSSIDTIHTAGSNQSTGRTLDLALAGDGFFVVGTILNPGSVNNQPNQNNTITGSIDGAMDLSYTRSGNFYLDDKGFLVTADGQYLIGRAGNTASAGLIQIPLTAKSFNIGPDGSVSYVNANGTLDDAGQIMVANFANEGGLEKVGGNLYKESSNSGTIDQGTDGIQLGELSVPGEDGSAAIMAGMLEMSNVDLADEFTEMIVAQRGFQSNTKIITTSDEILQELMNLKR</sequence>
<reference evidence="2" key="1">
    <citation type="journal article" date="2025" name="Aquaculture">
        <title>Assessment of the bioflocculant production and safety properties of Metabacillus hrfriensis sp. nov. based on phenotypic and whole-genome sequencing analysis.</title>
        <authorList>
            <person name="Zhang R."/>
            <person name="Zhao Z."/>
            <person name="Luo L."/>
            <person name="Wang S."/>
            <person name="Guo K."/>
            <person name="Xu W."/>
        </authorList>
    </citation>
    <scope>NUCLEOTIDE SEQUENCE [LARGE SCALE GENOMIC DNA]</scope>
    <source>
        <strain evidence="2">CT-WN-B3</strain>
    </source>
</reference>
<protein>
    <submittedName>
        <fullName evidence="1">Flagellar basal body rod protein FlgG</fullName>
    </submittedName>
</protein>
<keyword evidence="1" id="KW-0282">Flagellum</keyword>
<evidence type="ECO:0000313" key="2">
    <source>
        <dbReference type="Proteomes" id="UP001226091"/>
    </source>
</evidence>
<keyword evidence="2" id="KW-1185">Reference proteome</keyword>
<accession>A0ACD4RH38</accession>
<proteinExistence type="predicted"/>
<name>A0ACD4RH38_9BACI</name>
<gene>
    <name evidence="1" type="primary">flgG</name>
    <name evidence="1" type="ORF">QLQ22_11055</name>
</gene>
<dbReference type="Proteomes" id="UP001226091">
    <property type="component" value="Chromosome"/>
</dbReference>
<organism evidence="1 2">
    <name type="scientific">Metabacillus hrfriensis</name>
    <dbReference type="NCBI Taxonomy" id="3048891"/>
    <lineage>
        <taxon>Bacteria</taxon>
        <taxon>Bacillati</taxon>
        <taxon>Bacillota</taxon>
        <taxon>Bacilli</taxon>
        <taxon>Bacillales</taxon>
        <taxon>Bacillaceae</taxon>
        <taxon>Metabacillus</taxon>
    </lineage>
</organism>
<keyword evidence="1" id="KW-0966">Cell projection</keyword>